<proteinExistence type="predicted"/>
<feature type="signal peptide" evidence="1">
    <location>
        <begin position="1"/>
        <end position="21"/>
    </location>
</feature>
<dbReference type="HOGENOM" id="CLU_1472476_0_0_6"/>
<dbReference type="AlphaFoldDB" id="Q1N151"/>
<gene>
    <name evidence="2" type="ORF">RED65_11685</name>
</gene>
<protein>
    <submittedName>
        <fullName evidence="2">Uncharacterized protein</fullName>
    </submittedName>
</protein>
<dbReference type="EMBL" id="AAQH01000011">
    <property type="protein sequence ID" value="EAT12000.1"/>
    <property type="molecule type" value="Genomic_DNA"/>
</dbReference>
<name>Q1N151_9GAMM</name>
<feature type="chain" id="PRO_5004194718" evidence="1">
    <location>
        <begin position="22"/>
        <end position="183"/>
    </location>
</feature>
<comment type="caution">
    <text evidence="2">The sequence shown here is derived from an EMBL/GenBank/DDBJ whole genome shotgun (WGS) entry which is preliminary data.</text>
</comment>
<keyword evidence="1" id="KW-0732">Signal</keyword>
<evidence type="ECO:0000256" key="1">
    <source>
        <dbReference type="SAM" id="SignalP"/>
    </source>
</evidence>
<sequence length="183" mass="20309">MKLLSLSLAVLISLSASFVVAEEKKDVDLKAKIDGVQQQLDELIDQGGKYAYIQIARKNGLSPFAIAVDKVGSTVLLEVPQSEKDATIKDKVLELRRLLKMTADSGTMKAGALFVQGQVPHKGKTVNGVAIELEHELGMSVLRFSPYEIDRENKKIQFKQPVDKIKPVVFFKDVQEKQKNKNS</sequence>
<dbReference type="RefSeq" id="WP_007017464.1">
    <property type="nucleotide sequence ID" value="NZ_CH724113.1"/>
</dbReference>
<dbReference type="Proteomes" id="UP000004263">
    <property type="component" value="Unassembled WGS sequence"/>
</dbReference>
<evidence type="ECO:0000313" key="3">
    <source>
        <dbReference type="Proteomes" id="UP000004263"/>
    </source>
</evidence>
<keyword evidence="3" id="KW-1185">Reference proteome</keyword>
<reference evidence="2 3" key="1">
    <citation type="submission" date="2006-03" db="EMBL/GenBank/DDBJ databases">
        <authorList>
            <person name="Pinhassi J."/>
            <person name="Pedros-Alio C."/>
            <person name="Ferriera S."/>
            <person name="Johnson J."/>
            <person name="Kravitz S."/>
            <person name="Halpern A."/>
            <person name="Remington K."/>
            <person name="Beeson K."/>
            <person name="Tran B."/>
            <person name="Rogers Y.-H."/>
            <person name="Friedman R."/>
            <person name="Venter J.C."/>
        </authorList>
    </citation>
    <scope>NUCLEOTIDE SEQUENCE [LARGE SCALE GENOMIC DNA]</scope>
    <source>
        <strain evidence="2 3">RED65</strain>
    </source>
</reference>
<accession>Q1N151</accession>
<evidence type="ECO:0000313" key="2">
    <source>
        <dbReference type="EMBL" id="EAT12000.1"/>
    </source>
</evidence>
<organism evidence="2 3">
    <name type="scientific">Bermanella marisrubri</name>
    <dbReference type="NCBI Taxonomy" id="207949"/>
    <lineage>
        <taxon>Bacteria</taxon>
        <taxon>Pseudomonadati</taxon>
        <taxon>Pseudomonadota</taxon>
        <taxon>Gammaproteobacteria</taxon>
        <taxon>Oceanospirillales</taxon>
        <taxon>Oceanospirillaceae</taxon>
        <taxon>Bermanella</taxon>
    </lineage>
</organism>